<evidence type="ECO:0000256" key="1">
    <source>
        <dbReference type="SAM" id="MobiDB-lite"/>
    </source>
</evidence>
<feature type="region of interest" description="Disordered" evidence="1">
    <location>
        <begin position="101"/>
        <end position="124"/>
    </location>
</feature>
<comment type="caution">
    <text evidence="2">The sequence shown here is derived from an EMBL/GenBank/DDBJ whole genome shotgun (WGS) entry which is preliminary data.</text>
</comment>
<proteinExistence type="predicted"/>
<gene>
    <name evidence="2" type="ORF">SADFL11_4260</name>
</gene>
<sequence length="124" mass="13323">MANRQKGETGFDALGQTWTLRYGTNALCEIEDLFGRSALDVARDFEDEATVRIRSIRDFFLCGLKDHHPDVDAAKAGEIIDALGLDQVGPKIGEALALAFPSPEDTHAPGKPLNPATTGETGAR</sequence>
<evidence type="ECO:0008006" key="4">
    <source>
        <dbReference type="Google" id="ProtNLM"/>
    </source>
</evidence>
<dbReference type="RefSeq" id="WP_008195893.1">
    <property type="nucleotide sequence ID" value="NZ_CM011002.1"/>
</dbReference>
<protein>
    <recommendedName>
        <fullName evidence="4">Tail tube GTA-gp10-like protein</fullName>
    </recommendedName>
</protein>
<dbReference type="AlphaFoldDB" id="A0A5E8H6E9"/>
<feature type="compositionally biased region" description="Polar residues" evidence="1">
    <location>
        <begin position="115"/>
        <end position="124"/>
    </location>
</feature>
<accession>A0A5E8H6E9</accession>
<name>A0A5E8H6E9_ROSAD</name>
<evidence type="ECO:0000313" key="2">
    <source>
        <dbReference type="EMBL" id="EEE46971.1"/>
    </source>
</evidence>
<dbReference type="Proteomes" id="UP000004703">
    <property type="component" value="Chromosome"/>
</dbReference>
<reference evidence="2 3" key="2">
    <citation type="submission" date="2013-04" db="EMBL/GenBank/DDBJ databases">
        <authorList>
            <person name="Fiebig A."/>
            <person name="Pradella S."/>
            <person name="Wagner-Doebler I."/>
        </authorList>
    </citation>
    <scope>NUCLEOTIDE SEQUENCE [LARGE SCALE GENOMIC DNA]</scope>
    <source>
        <strain evidence="3">DSM 17067 / NCIMB 14079 / DFL-11</strain>
    </source>
</reference>
<evidence type="ECO:0000313" key="3">
    <source>
        <dbReference type="Proteomes" id="UP000004703"/>
    </source>
</evidence>
<reference evidence="2 3" key="1">
    <citation type="submission" date="2008-01" db="EMBL/GenBank/DDBJ databases">
        <authorList>
            <person name="Wagner-Dobler I."/>
            <person name="Ferriera S."/>
            <person name="Johnson J."/>
            <person name="Kravitz S."/>
            <person name="Beeson K."/>
            <person name="Sutton G."/>
            <person name="Rogers Y.-H."/>
            <person name="Friedman R."/>
            <person name="Frazier M."/>
            <person name="Venter J.C."/>
        </authorList>
    </citation>
    <scope>NUCLEOTIDE SEQUENCE [LARGE SCALE GENOMIC DNA]</scope>
    <source>
        <strain evidence="3">DSM 17067 / NCIMB 14079 / DFL-11</strain>
    </source>
</reference>
<organism evidence="2 3">
    <name type="scientific">Roseibium alexandrii (strain DSM 17067 / NCIMB 14079 / DFL-11)</name>
    <name type="common">Labrenzia alexandrii</name>
    <dbReference type="NCBI Taxonomy" id="244592"/>
    <lineage>
        <taxon>Bacteria</taxon>
        <taxon>Pseudomonadati</taxon>
        <taxon>Pseudomonadota</taxon>
        <taxon>Alphaproteobacteria</taxon>
        <taxon>Hyphomicrobiales</taxon>
        <taxon>Stappiaceae</taxon>
        <taxon>Roseibium</taxon>
    </lineage>
</organism>
<dbReference type="EMBL" id="ACCU02000002">
    <property type="protein sequence ID" value="EEE46971.1"/>
    <property type="molecule type" value="Genomic_DNA"/>
</dbReference>